<dbReference type="Pfam" id="PF00724">
    <property type="entry name" value="Oxidored_FMN"/>
    <property type="match status" value="1"/>
</dbReference>
<dbReference type="Proteomes" id="UP000673691">
    <property type="component" value="Unassembled WGS sequence"/>
</dbReference>
<keyword evidence="3 7" id="KW-0808">Transferase</keyword>
<evidence type="ECO:0000313" key="8">
    <source>
        <dbReference type="Proteomes" id="UP000673691"/>
    </source>
</evidence>
<evidence type="ECO:0000313" key="7">
    <source>
        <dbReference type="EMBL" id="KAG5458831.1"/>
    </source>
</evidence>
<evidence type="ECO:0000256" key="4">
    <source>
        <dbReference type="ARBA" id="ARBA00022755"/>
    </source>
</evidence>
<dbReference type="GO" id="GO:0005737">
    <property type="term" value="C:cytoplasm"/>
    <property type="evidence" value="ECO:0007669"/>
    <property type="project" value="TreeGrafter"/>
</dbReference>
<proteinExistence type="inferred from homology"/>
<dbReference type="GO" id="GO:0016491">
    <property type="term" value="F:oxidoreductase activity"/>
    <property type="evidence" value="ECO:0007669"/>
    <property type="project" value="InterPro"/>
</dbReference>
<dbReference type="CDD" id="cd08645">
    <property type="entry name" value="FMT_core_GART"/>
    <property type="match status" value="1"/>
</dbReference>
<dbReference type="Pfam" id="PF00551">
    <property type="entry name" value="Formyl_trans_N"/>
    <property type="match status" value="1"/>
</dbReference>
<dbReference type="AlphaFoldDB" id="A0A8H7ZSQ2"/>
<evidence type="ECO:0000256" key="3">
    <source>
        <dbReference type="ARBA" id="ARBA00022679"/>
    </source>
</evidence>
<name>A0A8H7ZSQ2_9FUNG</name>
<evidence type="ECO:0000256" key="2">
    <source>
        <dbReference type="ARBA" id="ARBA00012254"/>
    </source>
</evidence>
<reference evidence="7 8" key="1">
    <citation type="journal article" name="Sci. Rep.">
        <title>Genome-scale phylogenetic analyses confirm Olpidium as the closest living zoosporic fungus to the non-flagellated, terrestrial fungi.</title>
        <authorList>
            <person name="Chang Y."/>
            <person name="Rochon D."/>
            <person name="Sekimoto S."/>
            <person name="Wang Y."/>
            <person name="Chovatia M."/>
            <person name="Sandor L."/>
            <person name="Salamov A."/>
            <person name="Grigoriev I.V."/>
            <person name="Stajich J.E."/>
            <person name="Spatafora J.W."/>
        </authorList>
    </citation>
    <scope>NUCLEOTIDE SEQUENCE [LARGE SCALE GENOMIC DNA]</scope>
    <source>
        <strain evidence="7">S191</strain>
    </source>
</reference>
<gene>
    <name evidence="7" type="ORF">BJ554DRAFT_872</name>
</gene>
<evidence type="ECO:0000259" key="6">
    <source>
        <dbReference type="Pfam" id="PF00724"/>
    </source>
</evidence>
<feature type="domain" description="Formyl transferase N-terminal" evidence="5">
    <location>
        <begin position="142"/>
        <end position="329"/>
    </location>
</feature>
<feature type="domain" description="NADH:flavin oxidoreductase/NADH oxidase N-terminal" evidence="6">
    <location>
        <begin position="49"/>
        <end position="106"/>
    </location>
</feature>
<dbReference type="InterPro" id="IPR001155">
    <property type="entry name" value="OxRdtase_FMN_N"/>
</dbReference>
<dbReference type="SUPFAM" id="SSF51395">
    <property type="entry name" value="FMN-linked oxidoreductases"/>
    <property type="match status" value="1"/>
</dbReference>
<dbReference type="PANTHER" id="PTHR43369:SF2">
    <property type="entry name" value="PHOSPHORIBOSYLGLYCINAMIDE FORMYLTRANSFERASE"/>
    <property type="match status" value="1"/>
</dbReference>
<evidence type="ECO:0000259" key="5">
    <source>
        <dbReference type="Pfam" id="PF00551"/>
    </source>
</evidence>
<dbReference type="Gene3D" id="3.40.50.170">
    <property type="entry name" value="Formyl transferase, N-terminal domain"/>
    <property type="match status" value="1"/>
</dbReference>
<dbReference type="Gene3D" id="3.20.20.70">
    <property type="entry name" value="Aldolase class I"/>
    <property type="match status" value="1"/>
</dbReference>
<dbReference type="InterPro" id="IPR002376">
    <property type="entry name" value="Formyl_transf_N"/>
</dbReference>
<feature type="non-terminal residue" evidence="7">
    <location>
        <position position="1"/>
    </location>
</feature>
<comment type="caution">
    <text evidence="7">The sequence shown here is derived from an EMBL/GenBank/DDBJ whole genome shotgun (WGS) entry which is preliminary data.</text>
</comment>
<dbReference type="InterPro" id="IPR013785">
    <property type="entry name" value="Aldolase_TIM"/>
</dbReference>
<comment type="pathway">
    <text evidence="1">Purine metabolism; IMP biosynthesis via de novo pathway; N(2)-formyl-N(1)-(5-phospho-D-ribosyl)glycinamide from N(1)-(5-phospho-D-ribosyl)glycinamide (10-formyl THF route): step 1/1.</text>
</comment>
<evidence type="ECO:0000256" key="1">
    <source>
        <dbReference type="ARBA" id="ARBA00005054"/>
    </source>
</evidence>
<keyword evidence="8" id="KW-1185">Reference proteome</keyword>
<dbReference type="NCBIfam" id="TIGR00639">
    <property type="entry name" value="PurN"/>
    <property type="match status" value="1"/>
</dbReference>
<dbReference type="SUPFAM" id="SSF53328">
    <property type="entry name" value="Formyltransferase"/>
    <property type="match status" value="1"/>
</dbReference>
<dbReference type="PANTHER" id="PTHR43369">
    <property type="entry name" value="PHOSPHORIBOSYLGLYCINAMIDE FORMYLTRANSFERASE"/>
    <property type="match status" value="1"/>
</dbReference>
<dbReference type="GO" id="GO:0010181">
    <property type="term" value="F:FMN binding"/>
    <property type="evidence" value="ECO:0007669"/>
    <property type="project" value="InterPro"/>
</dbReference>
<organism evidence="7 8">
    <name type="scientific">Olpidium bornovanus</name>
    <dbReference type="NCBI Taxonomy" id="278681"/>
    <lineage>
        <taxon>Eukaryota</taxon>
        <taxon>Fungi</taxon>
        <taxon>Fungi incertae sedis</taxon>
        <taxon>Olpidiomycota</taxon>
        <taxon>Olpidiomycotina</taxon>
        <taxon>Olpidiomycetes</taxon>
        <taxon>Olpidiales</taxon>
        <taxon>Olpidiaceae</taxon>
        <taxon>Olpidium</taxon>
    </lineage>
</organism>
<dbReference type="EMBL" id="JAEFCI010007831">
    <property type="protein sequence ID" value="KAG5458831.1"/>
    <property type="molecule type" value="Genomic_DNA"/>
</dbReference>
<dbReference type="InterPro" id="IPR004607">
    <property type="entry name" value="GART"/>
</dbReference>
<dbReference type="EC" id="2.1.2.2" evidence="2"/>
<dbReference type="GO" id="GO:0004644">
    <property type="term" value="F:phosphoribosylglycinamide formyltransferase activity"/>
    <property type="evidence" value="ECO:0007669"/>
    <property type="project" value="UniProtKB-EC"/>
</dbReference>
<dbReference type="OrthoDB" id="5575075at2759"/>
<sequence length="339" mass="36429">FCAYRAVIITCASVRINGDTRCLIPLNLHANLPTAYLFSAILVVLPQVPFAEEIKKQAGIATAAVGLIQDAALAEKVVRSGHADLVFIAREFLRDPGFVLRCAEELGVAIAWPRQYERAVRKRGRARPGGCPARLHPSGGSKLVVLISGNGSNLQALIDACGSGELPGSISLVVSNRKGARGLERAAKAGIPTASRPLKPYTSAGRKREEYDADLAQLVLEAAPDLVVLAGWMHVLSSAFLQRFEHGAVINLHPALPGAFDGADAIGRAYRAYKECKVKSTGGTVHYVIPEVDRGEPILTQEVAIYPTDDLKDLEERIHAVEHSLIVQAAKATLEARRK</sequence>
<dbReference type="GO" id="GO:0006189">
    <property type="term" value="P:'de novo' IMP biosynthetic process"/>
    <property type="evidence" value="ECO:0007669"/>
    <property type="project" value="InterPro"/>
</dbReference>
<accession>A0A8H7ZSQ2</accession>
<dbReference type="InterPro" id="IPR036477">
    <property type="entry name" value="Formyl_transf_N_sf"/>
</dbReference>
<protein>
    <recommendedName>
        <fullName evidence="2">phosphoribosylglycinamide formyltransferase 1</fullName>
        <ecNumber evidence="2">2.1.2.2</ecNumber>
    </recommendedName>
</protein>
<keyword evidence="4" id="KW-0658">Purine biosynthesis</keyword>
<dbReference type="HAMAP" id="MF_01930">
    <property type="entry name" value="PurN"/>
    <property type="match status" value="1"/>
</dbReference>